<name>A0A2B4SRB0_STYPI</name>
<dbReference type="EMBL" id="LSMT01000036">
    <property type="protein sequence ID" value="PFX31410.1"/>
    <property type="molecule type" value="Genomic_DNA"/>
</dbReference>
<evidence type="ECO:0000313" key="1">
    <source>
        <dbReference type="EMBL" id="PFX31410.1"/>
    </source>
</evidence>
<comment type="caution">
    <text evidence="1">The sequence shown here is derived from an EMBL/GenBank/DDBJ whole genome shotgun (WGS) entry which is preliminary data.</text>
</comment>
<evidence type="ECO:0000313" key="2">
    <source>
        <dbReference type="Proteomes" id="UP000225706"/>
    </source>
</evidence>
<gene>
    <name evidence="1" type="ORF">AWC38_SpisGene3753</name>
</gene>
<dbReference type="Proteomes" id="UP000225706">
    <property type="component" value="Unassembled WGS sequence"/>
</dbReference>
<dbReference type="OrthoDB" id="5958089at2759"/>
<organism evidence="1 2">
    <name type="scientific">Stylophora pistillata</name>
    <name type="common">Smooth cauliflower coral</name>
    <dbReference type="NCBI Taxonomy" id="50429"/>
    <lineage>
        <taxon>Eukaryota</taxon>
        <taxon>Metazoa</taxon>
        <taxon>Cnidaria</taxon>
        <taxon>Anthozoa</taxon>
        <taxon>Hexacorallia</taxon>
        <taxon>Scleractinia</taxon>
        <taxon>Astrocoeniina</taxon>
        <taxon>Pocilloporidae</taxon>
        <taxon>Stylophora</taxon>
    </lineage>
</organism>
<keyword evidence="2" id="KW-1185">Reference proteome</keyword>
<accession>A0A2B4SRB0</accession>
<reference evidence="2" key="1">
    <citation type="journal article" date="2017" name="bioRxiv">
        <title>Comparative analysis of the genomes of Stylophora pistillata and Acropora digitifera provides evidence for extensive differences between species of corals.</title>
        <authorList>
            <person name="Voolstra C.R."/>
            <person name="Li Y."/>
            <person name="Liew Y.J."/>
            <person name="Baumgarten S."/>
            <person name="Zoccola D."/>
            <person name="Flot J.-F."/>
            <person name="Tambutte S."/>
            <person name="Allemand D."/>
            <person name="Aranda M."/>
        </authorList>
    </citation>
    <scope>NUCLEOTIDE SEQUENCE [LARGE SCALE GENOMIC DNA]</scope>
</reference>
<proteinExistence type="predicted"/>
<protein>
    <submittedName>
        <fullName evidence="1">Uncharacterized protein</fullName>
    </submittedName>
</protein>
<dbReference type="AlphaFoldDB" id="A0A2B4SRB0"/>
<sequence length="248" mass="27418">MSFKFNKKAVVTGVSSVETDKFLVYAQTVKRVSSENSCSLDNNIFCVDVGAAALKKQSKKERKWSEEELENAKITPGAIITVNGKERYVKTEVEVIDHLRLLGSQAFQLFCPAFGSVSDNEIFNTSYPTASIDQARRLVCAEQPVPNLRWVQCKNVSLSYNQTMGIKEATLLAVDIVHMERAGKLVSTSVQQTVTAKLNCKTFRSKVDPKCPGASSFSPALALVKMVDEDVPASQPRSWAEIETLLLY</sequence>